<keyword evidence="12" id="KW-1185">Reference proteome</keyword>
<keyword evidence="7" id="KW-0493">Microtubule</keyword>
<name>A0A2V3IZ20_9FLOR</name>
<evidence type="ECO:0000256" key="7">
    <source>
        <dbReference type="RuleBase" id="RU000394"/>
    </source>
</evidence>
<feature type="region of interest" description="Disordered" evidence="9">
    <location>
        <begin position="451"/>
        <end position="534"/>
    </location>
</feature>
<evidence type="ECO:0000256" key="2">
    <source>
        <dbReference type="ARBA" id="ARBA00022490"/>
    </source>
</evidence>
<gene>
    <name evidence="11" type="ORF">BWQ96_02737</name>
</gene>
<dbReference type="PANTHER" id="PTHR47969">
    <property type="entry name" value="CHROMOSOME-ASSOCIATED KINESIN KIF4A-RELATED"/>
    <property type="match status" value="1"/>
</dbReference>
<protein>
    <recommendedName>
        <fullName evidence="7">Kinesin-like protein</fullName>
    </recommendedName>
</protein>
<evidence type="ECO:0000256" key="9">
    <source>
        <dbReference type="SAM" id="MobiDB-lite"/>
    </source>
</evidence>
<dbReference type="PROSITE" id="PS50067">
    <property type="entry name" value="KINESIN_MOTOR_2"/>
    <property type="match status" value="1"/>
</dbReference>
<dbReference type="SMART" id="SM00129">
    <property type="entry name" value="KISc"/>
    <property type="match status" value="1"/>
</dbReference>
<dbReference type="PRINTS" id="PR00380">
    <property type="entry name" value="KINESINHEAVY"/>
</dbReference>
<dbReference type="OrthoDB" id="3176171at2759"/>
<evidence type="ECO:0000259" key="10">
    <source>
        <dbReference type="PROSITE" id="PS50067"/>
    </source>
</evidence>
<reference evidence="11 12" key="1">
    <citation type="journal article" date="2018" name="Mol. Biol. Evol.">
        <title>Analysis of the draft genome of the red seaweed Gracilariopsis chorda provides insights into genome size evolution in Rhodophyta.</title>
        <authorList>
            <person name="Lee J."/>
            <person name="Yang E.C."/>
            <person name="Graf L."/>
            <person name="Yang J.H."/>
            <person name="Qiu H."/>
            <person name="Zel Zion U."/>
            <person name="Chan C.X."/>
            <person name="Stephens T.G."/>
            <person name="Weber A.P.M."/>
            <person name="Boo G.H."/>
            <person name="Boo S.M."/>
            <person name="Kim K.M."/>
            <person name="Shin Y."/>
            <person name="Jung M."/>
            <person name="Lee S.J."/>
            <person name="Yim H.S."/>
            <person name="Lee J.H."/>
            <person name="Bhattacharya D."/>
            <person name="Yoon H.S."/>
        </authorList>
    </citation>
    <scope>NUCLEOTIDE SEQUENCE [LARGE SCALE GENOMIC DNA]</scope>
    <source>
        <strain evidence="11 12">SKKU-2015</strain>
        <tissue evidence="11">Whole body</tissue>
    </source>
</reference>
<dbReference type="GO" id="GO:0005875">
    <property type="term" value="C:microtubule associated complex"/>
    <property type="evidence" value="ECO:0007669"/>
    <property type="project" value="TreeGrafter"/>
</dbReference>
<evidence type="ECO:0000256" key="6">
    <source>
        <dbReference type="PROSITE-ProRule" id="PRU00283"/>
    </source>
</evidence>
<dbReference type="GO" id="GO:0005524">
    <property type="term" value="F:ATP binding"/>
    <property type="evidence" value="ECO:0007669"/>
    <property type="project" value="UniProtKB-UniRule"/>
</dbReference>
<keyword evidence="3 6" id="KW-0547">Nucleotide-binding</keyword>
<dbReference type="PANTHER" id="PTHR47969:SF15">
    <property type="entry name" value="CHROMOSOME-ASSOCIATED KINESIN KIF4A-RELATED"/>
    <property type="match status" value="1"/>
</dbReference>
<dbReference type="GO" id="GO:0005737">
    <property type="term" value="C:cytoplasm"/>
    <property type="evidence" value="ECO:0007669"/>
    <property type="project" value="UniProtKB-SubCell"/>
</dbReference>
<comment type="subcellular location">
    <subcellularLocation>
        <location evidence="1">Cytoplasm</location>
    </subcellularLocation>
</comment>
<evidence type="ECO:0000256" key="3">
    <source>
        <dbReference type="ARBA" id="ARBA00022741"/>
    </source>
</evidence>
<feature type="compositionally biased region" description="Low complexity" evidence="9">
    <location>
        <begin position="396"/>
        <end position="415"/>
    </location>
</feature>
<dbReference type="GO" id="GO:0051231">
    <property type="term" value="P:spindle elongation"/>
    <property type="evidence" value="ECO:0007669"/>
    <property type="project" value="TreeGrafter"/>
</dbReference>
<feature type="binding site" evidence="6">
    <location>
        <begin position="111"/>
        <end position="118"/>
    </location>
    <ligand>
        <name>ATP</name>
        <dbReference type="ChEBI" id="CHEBI:30616"/>
    </ligand>
</feature>
<dbReference type="SUPFAM" id="SSF52540">
    <property type="entry name" value="P-loop containing nucleoside triphosphate hydrolases"/>
    <property type="match status" value="1"/>
</dbReference>
<dbReference type="Gene3D" id="3.40.850.10">
    <property type="entry name" value="Kinesin motor domain"/>
    <property type="match status" value="1"/>
</dbReference>
<comment type="similarity">
    <text evidence="6 7">Belongs to the TRAFAC class myosin-kinesin ATPase superfamily. Kinesin family.</text>
</comment>
<dbReference type="InterPro" id="IPR019821">
    <property type="entry name" value="Kinesin_motor_CS"/>
</dbReference>
<dbReference type="InterPro" id="IPR001752">
    <property type="entry name" value="Kinesin_motor_dom"/>
</dbReference>
<feature type="compositionally biased region" description="Polar residues" evidence="9">
    <location>
        <begin position="493"/>
        <end position="511"/>
    </location>
</feature>
<dbReference type="InterPro" id="IPR036961">
    <property type="entry name" value="Kinesin_motor_dom_sf"/>
</dbReference>
<feature type="domain" description="Kinesin motor" evidence="10">
    <location>
        <begin position="25"/>
        <end position="348"/>
    </location>
</feature>
<dbReference type="GO" id="GO:0005874">
    <property type="term" value="C:microtubule"/>
    <property type="evidence" value="ECO:0007669"/>
    <property type="project" value="UniProtKB-KW"/>
</dbReference>
<dbReference type="EMBL" id="NBIV01000024">
    <property type="protein sequence ID" value="PXF47406.1"/>
    <property type="molecule type" value="Genomic_DNA"/>
</dbReference>
<dbReference type="PROSITE" id="PS00411">
    <property type="entry name" value="KINESIN_MOTOR_1"/>
    <property type="match status" value="1"/>
</dbReference>
<dbReference type="GO" id="GO:0003777">
    <property type="term" value="F:microtubule motor activity"/>
    <property type="evidence" value="ECO:0007669"/>
    <property type="project" value="InterPro"/>
</dbReference>
<dbReference type="InterPro" id="IPR027640">
    <property type="entry name" value="Kinesin-like_fam"/>
</dbReference>
<keyword evidence="4 6" id="KW-0067">ATP-binding</keyword>
<evidence type="ECO:0000256" key="5">
    <source>
        <dbReference type="ARBA" id="ARBA00023054"/>
    </source>
</evidence>
<proteinExistence type="inferred from homology"/>
<keyword evidence="5 8" id="KW-0175">Coiled coil</keyword>
<evidence type="ECO:0000313" key="11">
    <source>
        <dbReference type="EMBL" id="PXF47406.1"/>
    </source>
</evidence>
<organism evidence="11 12">
    <name type="scientific">Gracilariopsis chorda</name>
    <dbReference type="NCBI Taxonomy" id="448386"/>
    <lineage>
        <taxon>Eukaryota</taxon>
        <taxon>Rhodophyta</taxon>
        <taxon>Florideophyceae</taxon>
        <taxon>Rhodymeniophycidae</taxon>
        <taxon>Gracilariales</taxon>
        <taxon>Gracilariaceae</taxon>
        <taxon>Gracilariopsis</taxon>
    </lineage>
</organism>
<evidence type="ECO:0000256" key="8">
    <source>
        <dbReference type="SAM" id="Coils"/>
    </source>
</evidence>
<dbReference type="InterPro" id="IPR027417">
    <property type="entry name" value="P-loop_NTPase"/>
</dbReference>
<dbReference type="GO" id="GO:0008017">
    <property type="term" value="F:microtubule binding"/>
    <property type="evidence" value="ECO:0007669"/>
    <property type="project" value="InterPro"/>
</dbReference>
<accession>A0A2V3IZ20</accession>
<dbReference type="STRING" id="448386.A0A2V3IZ20"/>
<dbReference type="Proteomes" id="UP000247409">
    <property type="component" value="Unassembled WGS sequence"/>
</dbReference>
<sequence length="747" mass="83180">MPSSPRAKRAASPVAAQHAPLQPEPVHVVINARPLLPFETADNATSTLSHQPQPPRVTLHRPSSPDVHFNQFDAVYFAKHGHAPHHIYDAHVQPLLQALFAGVNATVFAYGQTSAGKSYTMTHLTNQIAFHIFNLKRRAEHTASTVTVRVGFVEIYKERIRDLVDANSRPAVPVQVRERRVKGVKHVFLDGARERCVHDHQALVSIIRDGNVVRRTAATGMNASSSRSHSVITITIQQENEGKDCLFSKLHLVDLAGSERVKRTAAQGARFEEGVQINKGLFALAKVISALAGKLSHVPYRDSNLTRLLQDSLGGNAKTLLIACISPADSSREETLGTLRYAARAKRIQNKPVVNTEPDSVEISDLRAALARARAQIASLVSENERLRGRGKRPSAHAARSPLSSSSLNSNNASPRRAEQHIATRDDVLVNALNVRIAELEAMLERAGIAAEQPRQSPLRKIRHVGLASVSSVEEERRAPKRRPRAAREAMSKASSFDAHSNAKQSEVNRTLSEKSLPARRNGTRASPTRVDQEVESSEYEDVLETKVVNVLSAYRIDAMKRTFAERLQQAEDDKTAIDTERLKLVKRLSVLSKKHERELDEIKAAHHTQMAELRSRLADVKRLEAESVRISKMRDGSDAARKKLVAKVESAEKSRDEAMSRLADVVNRSETIKRSLMKENRELSKNERMIKVELNRQKMSSVRQQATINRLRLENETMKSRLRDIGRQHVRRANSGITPTTTRAPC</sequence>
<dbReference type="AlphaFoldDB" id="A0A2V3IZ20"/>
<evidence type="ECO:0000256" key="1">
    <source>
        <dbReference type="ARBA" id="ARBA00004496"/>
    </source>
</evidence>
<feature type="coiled-coil region" evidence="8">
    <location>
        <begin position="642"/>
        <end position="669"/>
    </location>
</feature>
<keyword evidence="2" id="KW-0963">Cytoplasm</keyword>
<comment type="caution">
    <text evidence="11">The sequence shown here is derived from an EMBL/GenBank/DDBJ whole genome shotgun (WGS) entry which is preliminary data.</text>
</comment>
<dbReference type="Pfam" id="PF00225">
    <property type="entry name" value="Kinesin"/>
    <property type="match status" value="1"/>
</dbReference>
<evidence type="ECO:0000256" key="4">
    <source>
        <dbReference type="ARBA" id="ARBA00022840"/>
    </source>
</evidence>
<keyword evidence="6 7" id="KW-0505">Motor protein</keyword>
<evidence type="ECO:0000313" key="12">
    <source>
        <dbReference type="Proteomes" id="UP000247409"/>
    </source>
</evidence>
<dbReference type="GO" id="GO:0007052">
    <property type="term" value="P:mitotic spindle organization"/>
    <property type="evidence" value="ECO:0007669"/>
    <property type="project" value="TreeGrafter"/>
</dbReference>
<dbReference type="GO" id="GO:0007018">
    <property type="term" value="P:microtubule-based movement"/>
    <property type="evidence" value="ECO:0007669"/>
    <property type="project" value="InterPro"/>
</dbReference>
<feature type="region of interest" description="Disordered" evidence="9">
    <location>
        <begin position="384"/>
        <end position="420"/>
    </location>
</feature>